<feature type="domain" description="Bacteriophage phiJL001 Gp84 C-terminal" evidence="1">
    <location>
        <begin position="195"/>
        <end position="278"/>
    </location>
</feature>
<sequence length="295" mass="31464">MKSLLPALQAHLDEGTTTLAWCWRITRADGQVFGFTDHDRTLNFDGTSFEPESGFAASELRAGSDLAVDAQDAEGVLRSGVITESDIAAGLWDGAAVEVWRVNWQDTSQRVLMRRGAIGEIRRGRVAFTAEMRSLAHVLDQPVGRSFQAGCDAVLGDGRCGIDLDSPAWKGAGTVAVLLRDRAFSAAGLSGFAAGLFTFGTLTWDTGANAGRRVEVERHEVATTGEAIITLLEPPGSPIAANDAFTIRAGCDKSFATCRDRFANTANFRGFPHIPGNDTVLRYASQGKANDGSVL</sequence>
<evidence type="ECO:0000313" key="3">
    <source>
        <dbReference type="Proteomes" id="UP000199328"/>
    </source>
</evidence>
<protein>
    <recommendedName>
        <fullName evidence="1">Bacteriophage phiJL001 Gp84 C-terminal domain-containing protein</fullName>
    </recommendedName>
</protein>
<dbReference type="Pfam" id="PF09356">
    <property type="entry name" value="Phage_BR0599"/>
    <property type="match status" value="1"/>
</dbReference>
<dbReference type="AlphaFoldDB" id="A0A1G9HCD8"/>
<dbReference type="STRING" id="990712.SAMN05216257_11213"/>
<dbReference type="InterPro" id="IPR011928">
    <property type="entry name" value="Phage_phiJL001_Gp84"/>
</dbReference>
<proteinExistence type="predicted"/>
<evidence type="ECO:0000313" key="2">
    <source>
        <dbReference type="EMBL" id="SDL10515.1"/>
    </source>
</evidence>
<dbReference type="OrthoDB" id="1633386at2"/>
<dbReference type="RefSeq" id="WP_092501339.1">
    <property type="nucleotide sequence ID" value="NZ_FNFV01000012.1"/>
</dbReference>
<name>A0A1G9HCD8_9RHOB</name>
<dbReference type="EMBL" id="FNFV01000012">
    <property type="protein sequence ID" value="SDL10515.1"/>
    <property type="molecule type" value="Genomic_DNA"/>
</dbReference>
<dbReference type="Proteomes" id="UP000199328">
    <property type="component" value="Unassembled WGS sequence"/>
</dbReference>
<keyword evidence="3" id="KW-1185">Reference proteome</keyword>
<gene>
    <name evidence="2" type="ORF">SAMN05216257_11213</name>
</gene>
<dbReference type="NCBIfam" id="TIGR02218">
    <property type="entry name" value="phg_TIGR02218"/>
    <property type="match status" value="1"/>
</dbReference>
<evidence type="ECO:0000259" key="1">
    <source>
        <dbReference type="Pfam" id="PF09356"/>
    </source>
</evidence>
<accession>A0A1G9HCD8</accession>
<organism evidence="2 3">
    <name type="scientific">Meinhardsimonia xiamenensis</name>
    <dbReference type="NCBI Taxonomy" id="990712"/>
    <lineage>
        <taxon>Bacteria</taxon>
        <taxon>Pseudomonadati</taxon>
        <taxon>Pseudomonadota</taxon>
        <taxon>Alphaproteobacteria</taxon>
        <taxon>Rhodobacterales</taxon>
        <taxon>Paracoccaceae</taxon>
        <taxon>Meinhardsimonia</taxon>
    </lineage>
</organism>
<dbReference type="Pfam" id="PF09931">
    <property type="entry name" value="Phage_phiJL001_Gp84_N"/>
    <property type="match status" value="1"/>
</dbReference>
<dbReference type="InterPro" id="IPR018964">
    <property type="entry name" value="Phage_phiJL001_Gp84_C"/>
</dbReference>
<reference evidence="3" key="1">
    <citation type="submission" date="2016-10" db="EMBL/GenBank/DDBJ databases">
        <authorList>
            <person name="Varghese N."/>
            <person name="Submissions S."/>
        </authorList>
    </citation>
    <scope>NUCLEOTIDE SEQUENCE [LARGE SCALE GENOMIC DNA]</scope>
    <source>
        <strain evidence="3">CGMCC 1.10789</strain>
    </source>
</reference>